<organism evidence="2 3">
    <name type="scientific">Rhynchophorus ferrugineus</name>
    <name type="common">Red palm weevil</name>
    <name type="synonym">Curculio ferrugineus</name>
    <dbReference type="NCBI Taxonomy" id="354439"/>
    <lineage>
        <taxon>Eukaryota</taxon>
        <taxon>Metazoa</taxon>
        <taxon>Ecdysozoa</taxon>
        <taxon>Arthropoda</taxon>
        <taxon>Hexapoda</taxon>
        <taxon>Insecta</taxon>
        <taxon>Pterygota</taxon>
        <taxon>Neoptera</taxon>
        <taxon>Endopterygota</taxon>
        <taxon>Coleoptera</taxon>
        <taxon>Polyphaga</taxon>
        <taxon>Cucujiformia</taxon>
        <taxon>Curculionidae</taxon>
        <taxon>Dryophthorinae</taxon>
        <taxon>Rhynchophorus</taxon>
    </lineage>
</organism>
<accession>A0A834HWR6</accession>
<keyword evidence="3" id="KW-1185">Reference proteome</keyword>
<name>A0A834HWR6_RHYFE</name>
<protein>
    <submittedName>
        <fullName evidence="2">Uncharacterized protein</fullName>
    </submittedName>
</protein>
<comment type="caution">
    <text evidence="2">The sequence shown here is derived from an EMBL/GenBank/DDBJ whole genome shotgun (WGS) entry which is preliminary data.</text>
</comment>
<dbReference type="AlphaFoldDB" id="A0A834HWR6"/>
<evidence type="ECO:0000313" key="2">
    <source>
        <dbReference type="EMBL" id="KAF7268654.1"/>
    </source>
</evidence>
<gene>
    <name evidence="2" type="ORF">GWI33_018247</name>
</gene>
<dbReference type="Proteomes" id="UP000625711">
    <property type="component" value="Unassembled WGS sequence"/>
</dbReference>
<proteinExistence type="predicted"/>
<reference evidence="2" key="1">
    <citation type="submission" date="2020-08" db="EMBL/GenBank/DDBJ databases">
        <title>Genome sequencing and assembly of the red palm weevil Rhynchophorus ferrugineus.</title>
        <authorList>
            <person name="Dias G.B."/>
            <person name="Bergman C.M."/>
            <person name="Manee M."/>
        </authorList>
    </citation>
    <scope>NUCLEOTIDE SEQUENCE</scope>
    <source>
        <strain evidence="2">AA-2017</strain>
        <tissue evidence="2">Whole larva</tissue>
    </source>
</reference>
<evidence type="ECO:0000256" key="1">
    <source>
        <dbReference type="SAM" id="MobiDB-lite"/>
    </source>
</evidence>
<feature type="region of interest" description="Disordered" evidence="1">
    <location>
        <begin position="53"/>
        <end position="76"/>
    </location>
</feature>
<evidence type="ECO:0000313" key="3">
    <source>
        <dbReference type="Proteomes" id="UP000625711"/>
    </source>
</evidence>
<sequence>MALISIDYVLGKRSAPGGDLVHYNLAVCDGSPANLRAAAEGVAYNSIRGERDQIEIKGGRGDGTPSTAPNRPSCAH</sequence>
<dbReference type="EMBL" id="JAACXV010014312">
    <property type="protein sequence ID" value="KAF7268654.1"/>
    <property type="molecule type" value="Genomic_DNA"/>
</dbReference>